<dbReference type="EMBL" id="VXAQ01002404">
    <property type="protein sequence ID" value="NXL67597.1"/>
    <property type="molecule type" value="Genomic_DNA"/>
</dbReference>
<dbReference type="PANTHER" id="PTHR10281">
    <property type="entry name" value="MEMBRANE-ASSOCIATED PROGESTERONE RECEPTOR COMPONENT-RELATED"/>
    <property type="match status" value="1"/>
</dbReference>
<gene>
    <name evidence="5" type="primary">Pgrmc2</name>
    <name evidence="5" type="ORF">CHOACU_R08203</name>
</gene>
<dbReference type="PANTHER" id="PTHR10281:SF24">
    <property type="entry name" value="MEMBRANE-ASSOCIATED PROGESTERONE RECEPTOR COMPONENT 2"/>
    <property type="match status" value="1"/>
</dbReference>
<dbReference type="FunFam" id="3.10.120.10:FF:000003">
    <property type="entry name" value="membrane-associated progesterone receptor component 1"/>
    <property type="match status" value="1"/>
</dbReference>
<evidence type="ECO:0000313" key="6">
    <source>
        <dbReference type="Proteomes" id="UP000568556"/>
    </source>
</evidence>
<evidence type="ECO:0000256" key="1">
    <source>
        <dbReference type="ARBA" id="ARBA00038357"/>
    </source>
</evidence>
<dbReference type="Proteomes" id="UP000568556">
    <property type="component" value="Unassembled WGS sequence"/>
</dbReference>
<dbReference type="InterPro" id="IPR001199">
    <property type="entry name" value="Cyt_B5-like_heme/steroid-bd"/>
</dbReference>
<feature type="non-terminal residue" evidence="5">
    <location>
        <position position="1"/>
    </location>
</feature>
<feature type="compositionally biased region" description="Basic and acidic residues" evidence="2">
    <location>
        <begin position="1"/>
        <end position="11"/>
    </location>
</feature>
<dbReference type="GO" id="GO:0016020">
    <property type="term" value="C:membrane"/>
    <property type="evidence" value="ECO:0007669"/>
    <property type="project" value="TreeGrafter"/>
</dbReference>
<dbReference type="InterPro" id="IPR050577">
    <property type="entry name" value="MAPR/NEUFC/NENF-like"/>
</dbReference>
<feature type="domain" description="Cytochrome b5 heme-binding" evidence="4">
    <location>
        <begin position="86"/>
        <end position="184"/>
    </location>
</feature>
<dbReference type="Pfam" id="PF00173">
    <property type="entry name" value="Cyt-b5"/>
    <property type="match status" value="1"/>
</dbReference>
<reference evidence="5 6" key="1">
    <citation type="submission" date="2019-09" db="EMBL/GenBank/DDBJ databases">
        <title>Bird 10,000 Genomes (B10K) Project - Family phase.</title>
        <authorList>
            <person name="Zhang G."/>
        </authorList>
    </citation>
    <scope>NUCLEOTIDE SEQUENCE [LARGE SCALE GENOMIC DNA]</scope>
    <source>
        <strain evidence="5">B10K-DU-008-62</strain>
        <tissue evidence="5">Mixed tissue sample</tissue>
    </source>
</reference>
<feature type="compositionally biased region" description="Low complexity" evidence="2">
    <location>
        <begin position="12"/>
        <end position="23"/>
    </location>
</feature>
<dbReference type="SMART" id="SM01117">
    <property type="entry name" value="Cyt-b5"/>
    <property type="match status" value="1"/>
</dbReference>
<feature type="compositionally biased region" description="Acidic residues" evidence="2">
    <location>
        <begin position="189"/>
        <end position="198"/>
    </location>
</feature>
<evidence type="ECO:0000259" key="4">
    <source>
        <dbReference type="SMART" id="SM01117"/>
    </source>
</evidence>
<feature type="non-terminal residue" evidence="5">
    <location>
        <position position="206"/>
    </location>
</feature>
<keyword evidence="3" id="KW-0472">Membrane</keyword>
<comment type="similarity">
    <text evidence="1">Belongs to the cytochrome b5 family. MAPR subfamily.</text>
</comment>
<proteinExistence type="inferred from homology"/>
<sequence length="206" mass="22496">MADDGDGRIRTEGSSSSSSSSSDGGPGGGGAAEPPAGEMLLNVGLLALVLLAAYQLYLRWATRSGPGAAARQSQAAALPRMKRRDFSLEQLREFDGARNPRILLAVNGKVFDVTKGSKFYGPEGPYGIFAGRDASRGLATFCLDKDALRDEYDDLSDLNAVQMESVREWEMQFKEKYDYVGRLLKPGEEPSEYTDEEDTKDHTKQE</sequence>
<name>A0A7L0UKW4_CHOAC</name>
<keyword evidence="3" id="KW-1133">Transmembrane helix</keyword>
<keyword evidence="6" id="KW-1185">Reference proteome</keyword>
<feature type="region of interest" description="Disordered" evidence="2">
    <location>
        <begin position="1"/>
        <end position="33"/>
    </location>
</feature>
<evidence type="ECO:0000256" key="3">
    <source>
        <dbReference type="SAM" id="Phobius"/>
    </source>
</evidence>
<dbReference type="SUPFAM" id="SSF55856">
    <property type="entry name" value="Cytochrome b5-like heme/steroid binding domain"/>
    <property type="match status" value="1"/>
</dbReference>
<protein>
    <submittedName>
        <fullName evidence="5">PGRC2 protein</fullName>
    </submittedName>
</protein>
<feature type="transmembrane region" description="Helical" evidence="3">
    <location>
        <begin position="39"/>
        <end position="57"/>
    </location>
</feature>
<dbReference type="AlphaFoldDB" id="A0A7L0UKW4"/>
<dbReference type="OrthoDB" id="547796at2759"/>
<comment type="caution">
    <text evidence="5">The sequence shown here is derived from an EMBL/GenBank/DDBJ whole genome shotgun (WGS) entry which is preliminary data.</text>
</comment>
<keyword evidence="3" id="KW-0812">Transmembrane</keyword>
<organism evidence="5 6">
    <name type="scientific">Chordeiles acutipennis</name>
    <name type="common">Lesser nighthawk</name>
    <name type="synonym">Caprimulgus acutipennis</name>
    <dbReference type="NCBI Taxonomy" id="118183"/>
    <lineage>
        <taxon>Eukaryota</taxon>
        <taxon>Metazoa</taxon>
        <taxon>Chordata</taxon>
        <taxon>Craniata</taxon>
        <taxon>Vertebrata</taxon>
        <taxon>Euteleostomi</taxon>
        <taxon>Archelosauria</taxon>
        <taxon>Archosauria</taxon>
        <taxon>Dinosauria</taxon>
        <taxon>Saurischia</taxon>
        <taxon>Theropoda</taxon>
        <taxon>Coelurosauria</taxon>
        <taxon>Aves</taxon>
        <taxon>Neognathae</taxon>
        <taxon>Neoaves</taxon>
        <taxon>Strisores</taxon>
        <taxon>Caprimulgiformes</taxon>
        <taxon>Caprimulgidae</taxon>
        <taxon>Chordeilinae</taxon>
        <taxon>Chordeiles</taxon>
    </lineage>
</organism>
<dbReference type="InterPro" id="IPR036400">
    <property type="entry name" value="Cyt_B5-like_heme/steroid_sf"/>
</dbReference>
<dbReference type="GO" id="GO:0005783">
    <property type="term" value="C:endoplasmic reticulum"/>
    <property type="evidence" value="ECO:0007669"/>
    <property type="project" value="TreeGrafter"/>
</dbReference>
<dbReference type="Gene3D" id="3.10.120.10">
    <property type="entry name" value="Cytochrome b5-like heme/steroid binding domain"/>
    <property type="match status" value="1"/>
</dbReference>
<accession>A0A7L0UKW4</accession>
<feature type="region of interest" description="Disordered" evidence="2">
    <location>
        <begin position="185"/>
        <end position="206"/>
    </location>
</feature>
<evidence type="ECO:0000256" key="2">
    <source>
        <dbReference type="SAM" id="MobiDB-lite"/>
    </source>
</evidence>
<evidence type="ECO:0000313" key="5">
    <source>
        <dbReference type="EMBL" id="NXL67597.1"/>
    </source>
</evidence>